<accession>A0ABW7F8B8</accession>
<dbReference type="EMBL" id="JBIGHV010000010">
    <property type="protein sequence ID" value="MFG6432872.1"/>
    <property type="molecule type" value="Genomic_DNA"/>
</dbReference>
<feature type="chain" id="PRO_5046677163" evidence="1">
    <location>
        <begin position="23"/>
        <end position="774"/>
    </location>
</feature>
<gene>
    <name evidence="3" type="ORF">ACG00Y_23355</name>
</gene>
<comment type="caution">
    <text evidence="3">The sequence shown here is derived from an EMBL/GenBank/DDBJ whole genome shotgun (WGS) entry which is preliminary data.</text>
</comment>
<dbReference type="SUPFAM" id="SSF82171">
    <property type="entry name" value="DPP6 N-terminal domain-like"/>
    <property type="match status" value="1"/>
</dbReference>
<dbReference type="Gene3D" id="3.40.50.1820">
    <property type="entry name" value="alpha/beta hydrolase"/>
    <property type="match status" value="1"/>
</dbReference>
<dbReference type="Pfam" id="PF00326">
    <property type="entry name" value="Peptidase_S9"/>
    <property type="match status" value="1"/>
</dbReference>
<reference evidence="3 4" key="1">
    <citation type="submission" date="2024-08" db="EMBL/GenBank/DDBJ databases">
        <authorList>
            <person name="Lu H."/>
        </authorList>
    </citation>
    <scope>NUCLEOTIDE SEQUENCE [LARGE SCALE GENOMIC DNA]</scope>
    <source>
        <strain evidence="3 4">LYH14W</strain>
    </source>
</reference>
<dbReference type="InterPro" id="IPR001375">
    <property type="entry name" value="Peptidase_S9_cat"/>
</dbReference>
<evidence type="ECO:0000313" key="4">
    <source>
        <dbReference type="Proteomes" id="UP001606210"/>
    </source>
</evidence>
<evidence type="ECO:0000256" key="1">
    <source>
        <dbReference type="SAM" id="SignalP"/>
    </source>
</evidence>
<keyword evidence="1" id="KW-0732">Signal</keyword>
<dbReference type="RefSeq" id="WP_394483090.1">
    <property type="nucleotide sequence ID" value="NZ_JBIGHV010000010.1"/>
</dbReference>
<organism evidence="3 4">
    <name type="scientific">Pelomonas parva</name>
    <dbReference type="NCBI Taxonomy" id="3299032"/>
    <lineage>
        <taxon>Bacteria</taxon>
        <taxon>Pseudomonadati</taxon>
        <taxon>Pseudomonadota</taxon>
        <taxon>Betaproteobacteria</taxon>
        <taxon>Burkholderiales</taxon>
        <taxon>Sphaerotilaceae</taxon>
        <taxon>Roseateles</taxon>
    </lineage>
</organism>
<dbReference type="Proteomes" id="UP001606210">
    <property type="component" value="Unassembled WGS sequence"/>
</dbReference>
<sequence>MRFYILSVLSALLAAAVGPAAAQSAVGPTVRDVVEFKMIIQPHANDAAGLRQQISPSGTRAFIVTRKGDVAADANRYEILLLNLAPERLAERRPAPPEPAFVFDAKFDNEAGYPALTQVQWLDERTLIFRAKIKEAVYQVYSLDLPTRKLTQLTSASTSIESFAASRDLKRVVYVVQVPNPPLKDGANSIVVGNQWFRGVMYGQQELKEQVRAFRFYVADVGTGSPARPLGDPFIQANLGWPVANISPDGRWAVLPKFERDRTKAWSRQYPLLEEAAKVYGPAVNRDPLGYFSGAMSFSARRMVAWRLDDAREQTILDAPDDSLIGGGQSRRDKVWHPSGNSVVLAGAHLPMTDGTPVSTSSHVIEYWPDSNRWTVVAKLNGRLASAAPIGERLEVIDAGKQRQFQRVEGGSWQEVPPAALTLASGWTLRVQEGVNEPPDAIAIGPAGQTVRLTTLNPQFDVKTWGSMSTYGWRDAKGRSWNGGLLIPSDAVPGKRLPLVIQSYNFKPDVFYLDGPNLGGRASTSAFPGRAFFREGVMVLAMRGQPGRAAFKDDVHQNLVFNEGVRGAVNALVREGRVDPARVGVIGWSATGEKVLNLITFSDLPIRAATIADGDANTLFSYALTYGFSDYTWGHKETVNRGIPARPSLAKWVETDPSLNTDCVRAALRIESYGVPVRNFWDIYALMRRQYKPAEMILVPGGSHGLSTPSERMVSLQGNIDWFKFWLKGEKRSAPLLANETDASLRVQYEAWDVMAVLKKADDRRPRCPLPSVG</sequence>
<feature type="domain" description="Peptidase S9 prolyl oligopeptidase catalytic" evidence="2">
    <location>
        <begin position="568"/>
        <end position="729"/>
    </location>
</feature>
<keyword evidence="4" id="KW-1185">Reference proteome</keyword>
<dbReference type="InterPro" id="IPR029058">
    <property type="entry name" value="AB_hydrolase_fold"/>
</dbReference>
<evidence type="ECO:0000259" key="2">
    <source>
        <dbReference type="Pfam" id="PF00326"/>
    </source>
</evidence>
<evidence type="ECO:0000313" key="3">
    <source>
        <dbReference type="EMBL" id="MFG6432872.1"/>
    </source>
</evidence>
<protein>
    <submittedName>
        <fullName evidence="3">Prolyl oligopeptidase family serine peptidase</fullName>
    </submittedName>
</protein>
<feature type="signal peptide" evidence="1">
    <location>
        <begin position="1"/>
        <end position="22"/>
    </location>
</feature>
<proteinExistence type="predicted"/>
<dbReference type="SUPFAM" id="SSF53474">
    <property type="entry name" value="alpha/beta-Hydrolases"/>
    <property type="match status" value="1"/>
</dbReference>
<name>A0ABW7F8B8_9BURK</name>